<dbReference type="AlphaFoldDB" id="A0A553NT42"/>
<dbReference type="InterPro" id="IPR011419">
    <property type="entry name" value="ATP12_ATP_synth-F1-assembly"/>
</dbReference>
<dbReference type="Gene3D" id="1.10.3580.10">
    <property type="entry name" value="ATP12 ATPase"/>
    <property type="match status" value="1"/>
</dbReference>
<dbReference type="EMBL" id="VCGU01000010">
    <property type="protein sequence ID" value="TRY68601.1"/>
    <property type="molecule type" value="Genomic_DNA"/>
</dbReference>
<keyword evidence="5" id="KW-0143">Chaperone</keyword>
<keyword evidence="7" id="KW-1185">Reference proteome</keyword>
<name>A0A553NT42_TIGCA</name>
<evidence type="ECO:0000256" key="4">
    <source>
        <dbReference type="ARBA" id="ARBA00023128"/>
    </source>
</evidence>
<sequence length="292" mass="33264">KSLNGWCVLHFLCRNSRTGQFDGMMFVSGVGQSLLRRVTTPSWLQFGSVRAMSARARKRFYKNVAVVSTSREGQIDFELTLDNRKLKTPLGNEFRVDNEILAHSVATEWAAQKDYILLSQMHLTGLANVCIDNPTNAKKEDLVDHILNFLDTDTILFFGEEETLLARQVEQWQPLIDWFCERHRIEIKASRGLAPPEFSPNARDAIRKHLMSYNYRAINGFSFGVDSIKSLILTAALVDRRLAVDEAVKLSRLELEVQTERWGNVEWAHDLELYDTTARVAAATMFVHLSSS</sequence>
<keyword evidence="4" id="KW-0496">Mitochondrion</keyword>
<dbReference type="OMA" id="WDPVLHW"/>
<evidence type="ECO:0000256" key="2">
    <source>
        <dbReference type="ARBA" id="ARBA00008231"/>
    </source>
</evidence>
<feature type="non-terminal residue" evidence="6">
    <location>
        <position position="1"/>
    </location>
</feature>
<dbReference type="GO" id="GO:0005739">
    <property type="term" value="C:mitochondrion"/>
    <property type="evidence" value="ECO:0007669"/>
    <property type="project" value="UniProtKB-SubCell"/>
</dbReference>
<dbReference type="Gene3D" id="3.30.2180.10">
    <property type="entry name" value="ATP12-like"/>
    <property type="match status" value="1"/>
</dbReference>
<dbReference type="InterPro" id="IPR023335">
    <property type="entry name" value="ATP12_ortho_dom_sf"/>
</dbReference>
<protein>
    <recommendedName>
        <fullName evidence="8">ATP synthase mitochondrial F1 complex assembly factor 2</fullName>
    </recommendedName>
</protein>
<dbReference type="Proteomes" id="UP000318571">
    <property type="component" value="Chromosome 1"/>
</dbReference>
<comment type="similarity">
    <text evidence="2">Belongs to the ATP12 family.</text>
</comment>
<dbReference type="PANTHER" id="PTHR21013">
    <property type="entry name" value="ATP SYNTHASE MITOCHONDRIAL F1 COMPLEX ASSEMBLY FACTOR 2/ATP12 PROTEIN, MITOCHONDRIAL PRECURSOR"/>
    <property type="match status" value="1"/>
</dbReference>
<reference evidence="6 7" key="1">
    <citation type="journal article" date="2018" name="Nat. Ecol. Evol.">
        <title>Genomic signatures of mitonuclear coevolution across populations of Tigriopus californicus.</title>
        <authorList>
            <person name="Barreto F.S."/>
            <person name="Watson E.T."/>
            <person name="Lima T.G."/>
            <person name="Willett C.S."/>
            <person name="Edmands S."/>
            <person name="Li W."/>
            <person name="Burton R.S."/>
        </authorList>
    </citation>
    <scope>NUCLEOTIDE SEQUENCE [LARGE SCALE GENOMIC DNA]</scope>
    <source>
        <strain evidence="6 7">San Diego</strain>
    </source>
</reference>
<dbReference type="InterPro" id="IPR042272">
    <property type="entry name" value="ATP12_ATP_synth-F1-assembly_N"/>
</dbReference>
<keyword evidence="3" id="KW-0809">Transit peptide</keyword>
<dbReference type="PANTHER" id="PTHR21013:SF10">
    <property type="entry name" value="ATP SYNTHASE MITOCHONDRIAL F1 COMPLEX ASSEMBLY FACTOR 2"/>
    <property type="match status" value="1"/>
</dbReference>
<comment type="subcellular location">
    <subcellularLocation>
        <location evidence="1">Mitochondrion</location>
    </subcellularLocation>
</comment>
<comment type="caution">
    <text evidence="6">The sequence shown here is derived from an EMBL/GenBank/DDBJ whole genome shotgun (WGS) entry which is preliminary data.</text>
</comment>
<dbReference type="STRING" id="6832.A0A553NT42"/>
<evidence type="ECO:0008006" key="8">
    <source>
        <dbReference type="Google" id="ProtNLM"/>
    </source>
</evidence>
<organism evidence="6 7">
    <name type="scientific">Tigriopus californicus</name>
    <name type="common">Marine copepod</name>
    <dbReference type="NCBI Taxonomy" id="6832"/>
    <lineage>
        <taxon>Eukaryota</taxon>
        <taxon>Metazoa</taxon>
        <taxon>Ecdysozoa</taxon>
        <taxon>Arthropoda</taxon>
        <taxon>Crustacea</taxon>
        <taxon>Multicrustacea</taxon>
        <taxon>Hexanauplia</taxon>
        <taxon>Copepoda</taxon>
        <taxon>Harpacticoida</taxon>
        <taxon>Harpacticidae</taxon>
        <taxon>Tigriopus</taxon>
    </lineage>
</organism>
<evidence type="ECO:0000313" key="7">
    <source>
        <dbReference type="Proteomes" id="UP000318571"/>
    </source>
</evidence>
<gene>
    <name evidence="6" type="ORF">TCAL_15094</name>
</gene>
<proteinExistence type="inferred from homology"/>
<evidence type="ECO:0000256" key="3">
    <source>
        <dbReference type="ARBA" id="ARBA00022946"/>
    </source>
</evidence>
<accession>A0A553NT42</accession>
<evidence type="ECO:0000256" key="1">
    <source>
        <dbReference type="ARBA" id="ARBA00004173"/>
    </source>
</evidence>
<evidence type="ECO:0000256" key="5">
    <source>
        <dbReference type="ARBA" id="ARBA00023186"/>
    </source>
</evidence>
<dbReference type="GO" id="GO:0033615">
    <property type="term" value="P:mitochondrial proton-transporting ATP synthase complex assembly"/>
    <property type="evidence" value="ECO:0007669"/>
    <property type="project" value="TreeGrafter"/>
</dbReference>
<dbReference type="SUPFAM" id="SSF160909">
    <property type="entry name" value="ATP12-like"/>
    <property type="match status" value="1"/>
</dbReference>
<evidence type="ECO:0000313" key="6">
    <source>
        <dbReference type="EMBL" id="TRY68601.1"/>
    </source>
</evidence>
<dbReference type="Pfam" id="PF07542">
    <property type="entry name" value="ATP12"/>
    <property type="match status" value="1"/>
</dbReference>